<evidence type="ECO:0000259" key="1">
    <source>
        <dbReference type="Pfam" id="PF01397"/>
    </source>
</evidence>
<dbReference type="InterPro" id="IPR001906">
    <property type="entry name" value="Terpene_synth_N"/>
</dbReference>
<dbReference type="Pfam" id="PF01397">
    <property type="entry name" value="Terpene_synth"/>
    <property type="match status" value="1"/>
</dbReference>
<gene>
    <name evidence="2" type="ORF">CISIN_1g041361mg</name>
</gene>
<protein>
    <recommendedName>
        <fullName evidence="1">Terpene synthase N-terminal domain-containing protein</fullName>
    </recommendedName>
</protein>
<dbReference type="GO" id="GO:0010333">
    <property type="term" value="F:terpene synthase activity"/>
    <property type="evidence" value="ECO:0007669"/>
    <property type="project" value="InterPro"/>
</dbReference>
<dbReference type="PANTHER" id="PTHR31225:SF94">
    <property type="entry name" value="ALPHA-FARNESENE SYNTHASE"/>
    <property type="match status" value="1"/>
</dbReference>
<dbReference type="PaxDb" id="2711-XP_006470117.1"/>
<proteinExistence type="predicted"/>
<dbReference type="STRING" id="2711.A0A067EA67"/>
<sequence length="127" mass="14665">MNSKACNVIPPRQSANYKPNIWKYDFIQSLHSKYKEEGCRSRAEKLTNDVKQMFLEAADLLAKLELIDRICKLGLSYLFEEQIREILVDTVAFLKNDTGCLEVKDLYATALCFKLLRQHGYEISQGI</sequence>
<accession>A0A067EA67</accession>
<dbReference type="SUPFAM" id="SSF48239">
    <property type="entry name" value="Terpenoid cyclases/Protein prenyltransferases"/>
    <property type="match status" value="1"/>
</dbReference>
<dbReference type="Proteomes" id="UP000027120">
    <property type="component" value="Unassembled WGS sequence"/>
</dbReference>
<dbReference type="GO" id="GO:0016114">
    <property type="term" value="P:terpenoid biosynthetic process"/>
    <property type="evidence" value="ECO:0007669"/>
    <property type="project" value="InterPro"/>
</dbReference>
<evidence type="ECO:0000313" key="2">
    <source>
        <dbReference type="EMBL" id="KDO52094.1"/>
    </source>
</evidence>
<dbReference type="SMR" id="A0A067EA67"/>
<dbReference type="EMBL" id="KK785041">
    <property type="protein sequence ID" value="KDO52094.1"/>
    <property type="molecule type" value="Genomic_DNA"/>
</dbReference>
<dbReference type="eggNOG" id="ENOG502QUXA">
    <property type="taxonomic scope" value="Eukaryota"/>
</dbReference>
<name>A0A067EA67_CITSI</name>
<dbReference type="InterPro" id="IPR008930">
    <property type="entry name" value="Terpenoid_cyclase/PrenylTrfase"/>
</dbReference>
<reference evidence="2 3" key="1">
    <citation type="submission" date="2014-04" db="EMBL/GenBank/DDBJ databases">
        <authorList>
            <consortium name="International Citrus Genome Consortium"/>
            <person name="Gmitter F."/>
            <person name="Chen C."/>
            <person name="Farmerie W."/>
            <person name="Harkins T."/>
            <person name="Desany B."/>
            <person name="Mohiuddin M."/>
            <person name="Kodira C."/>
            <person name="Borodovsky M."/>
            <person name="Lomsadze A."/>
            <person name="Burns P."/>
            <person name="Jenkins J."/>
            <person name="Prochnik S."/>
            <person name="Shu S."/>
            <person name="Chapman J."/>
            <person name="Pitluck S."/>
            <person name="Schmutz J."/>
            <person name="Rokhsar D."/>
        </authorList>
    </citation>
    <scope>NUCLEOTIDE SEQUENCE</scope>
</reference>
<dbReference type="InterPro" id="IPR050148">
    <property type="entry name" value="Terpene_synthase-like"/>
</dbReference>
<feature type="domain" description="Terpene synthase N-terminal" evidence="1">
    <location>
        <begin position="21"/>
        <end position="125"/>
    </location>
</feature>
<organism evidence="2 3">
    <name type="scientific">Citrus sinensis</name>
    <name type="common">Sweet orange</name>
    <name type="synonym">Citrus aurantium var. sinensis</name>
    <dbReference type="NCBI Taxonomy" id="2711"/>
    <lineage>
        <taxon>Eukaryota</taxon>
        <taxon>Viridiplantae</taxon>
        <taxon>Streptophyta</taxon>
        <taxon>Embryophyta</taxon>
        <taxon>Tracheophyta</taxon>
        <taxon>Spermatophyta</taxon>
        <taxon>Magnoliopsida</taxon>
        <taxon>eudicotyledons</taxon>
        <taxon>Gunneridae</taxon>
        <taxon>Pentapetalae</taxon>
        <taxon>rosids</taxon>
        <taxon>malvids</taxon>
        <taxon>Sapindales</taxon>
        <taxon>Rutaceae</taxon>
        <taxon>Aurantioideae</taxon>
        <taxon>Citrus</taxon>
    </lineage>
</organism>
<dbReference type="InterPro" id="IPR036965">
    <property type="entry name" value="Terpene_synth_N_sf"/>
</dbReference>
<evidence type="ECO:0000313" key="3">
    <source>
        <dbReference type="Proteomes" id="UP000027120"/>
    </source>
</evidence>
<dbReference type="PANTHER" id="PTHR31225">
    <property type="entry name" value="OS04G0344100 PROTEIN-RELATED"/>
    <property type="match status" value="1"/>
</dbReference>
<keyword evidence="3" id="KW-1185">Reference proteome</keyword>
<dbReference type="Gene3D" id="1.50.10.130">
    <property type="entry name" value="Terpene synthase, N-terminal domain"/>
    <property type="match status" value="1"/>
</dbReference>
<dbReference type="AlphaFoldDB" id="A0A067EA67"/>